<keyword evidence="5 6" id="KW-0472">Membrane</keyword>
<dbReference type="Proteomes" id="UP000070405">
    <property type="component" value="Unassembled WGS sequence"/>
</dbReference>
<keyword evidence="2" id="KW-1003">Cell membrane</keyword>
<keyword evidence="3 6" id="KW-0812">Transmembrane</keyword>
<feature type="transmembrane region" description="Helical" evidence="6">
    <location>
        <begin position="98"/>
        <end position="117"/>
    </location>
</feature>
<evidence type="ECO:0000256" key="3">
    <source>
        <dbReference type="ARBA" id="ARBA00022692"/>
    </source>
</evidence>
<feature type="transmembrane region" description="Helical" evidence="6">
    <location>
        <begin position="138"/>
        <end position="158"/>
    </location>
</feature>
<dbReference type="Pfam" id="PF03994">
    <property type="entry name" value="DUF350"/>
    <property type="match status" value="1"/>
</dbReference>
<feature type="transmembrane region" description="Helical" evidence="6">
    <location>
        <begin position="12"/>
        <end position="37"/>
    </location>
</feature>
<evidence type="ECO:0000256" key="4">
    <source>
        <dbReference type="ARBA" id="ARBA00022989"/>
    </source>
</evidence>
<evidence type="ECO:0000313" key="8">
    <source>
        <dbReference type="Proteomes" id="UP000070405"/>
    </source>
</evidence>
<sequence length="159" mass="17195">MESGVRVAVGFWGLVGFWLVKVLILALICFFLGWLGLRALDALTPRIHEREEIGKDPIATGLFISGFLIYVALVIHGAVTTLPGGSFVGSLFMRRLGIIAIAFVVSLLLAIGLFNLLDRLTPQIPFAKLRHSSLGTGLYVFGYLIFLGLITNAAFAAAF</sequence>
<keyword evidence="8" id="KW-1185">Reference proteome</keyword>
<evidence type="ECO:0000256" key="1">
    <source>
        <dbReference type="ARBA" id="ARBA00004651"/>
    </source>
</evidence>
<keyword evidence="4 6" id="KW-1133">Transmembrane helix</keyword>
<comment type="caution">
    <text evidence="7">The sequence shown here is derived from an EMBL/GenBank/DDBJ whole genome shotgun (WGS) entry which is preliminary data.</text>
</comment>
<feature type="transmembrane region" description="Helical" evidence="6">
    <location>
        <begin position="58"/>
        <end position="78"/>
    </location>
</feature>
<accession>A0A133VBY4</accession>
<name>A0A133VBY4_9EURY</name>
<protein>
    <recommendedName>
        <fullName evidence="9">DUF350 domain-containing protein</fullName>
    </recommendedName>
</protein>
<organism evidence="7 8">
    <name type="scientific">candidate division MSBL1 archaeon SCGC-AAA261G05</name>
    <dbReference type="NCBI Taxonomy" id="1698276"/>
    <lineage>
        <taxon>Archaea</taxon>
        <taxon>Methanobacteriati</taxon>
        <taxon>Methanobacteriota</taxon>
        <taxon>candidate division MSBL1</taxon>
    </lineage>
</organism>
<evidence type="ECO:0008006" key="9">
    <source>
        <dbReference type="Google" id="ProtNLM"/>
    </source>
</evidence>
<dbReference type="AlphaFoldDB" id="A0A133VBY4"/>
<dbReference type="GO" id="GO:0005886">
    <property type="term" value="C:plasma membrane"/>
    <property type="evidence" value="ECO:0007669"/>
    <property type="project" value="UniProtKB-SubCell"/>
</dbReference>
<reference evidence="7 8" key="1">
    <citation type="journal article" date="2016" name="Sci. Rep.">
        <title>Metabolic traits of an uncultured archaeal lineage -MSBL1- from brine pools of the Red Sea.</title>
        <authorList>
            <person name="Mwirichia R."/>
            <person name="Alam I."/>
            <person name="Rashid M."/>
            <person name="Vinu M."/>
            <person name="Ba-Alawi W."/>
            <person name="Anthony Kamau A."/>
            <person name="Kamanda Ngugi D."/>
            <person name="Goker M."/>
            <person name="Klenk H.P."/>
            <person name="Bajic V."/>
            <person name="Stingl U."/>
        </authorList>
    </citation>
    <scope>NUCLEOTIDE SEQUENCE [LARGE SCALE GENOMIC DNA]</scope>
    <source>
        <strain evidence="7">SCGC-AAA261G05</strain>
    </source>
</reference>
<gene>
    <name evidence="7" type="ORF">AKJ47_01250</name>
</gene>
<dbReference type="EMBL" id="LHYA01000010">
    <property type="protein sequence ID" value="KXB03959.1"/>
    <property type="molecule type" value="Genomic_DNA"/>
</dbReference>
<evidence type="ECO:0000256" key="6">
    <source>
        <dbReference type="SAM" id="Phobius"/>
    </source>
</evidence>
<evidence type="ECO:0000313" key="7">
    <source>
        <dbReference type="EMBL" id="KXB03959.1"/>
    </source>
</evidence>
<evidence type="ECO:0000256" key="2">
    <source>
        <dbReference type="ARBA" id="ARBA00022475"/>
    </source>
</evidence>
<comment type="subcellular location">
    <subcellularLocation>
        <location evidence="1">Cell membrane</location>
        <topology evidence="1">Multi-pass membrane protein</topology>
    </subcellularLocation>
</comment>
<proteinExistence type="predicted"/>
<dbReference type="InterPro" id="IPR007140">
    <property type="entry name" value="DUF350"/>
</dbReference>
<evidence type="ECO:0000256" key="5">
    <source>
        <dbReference type="ARBA" id="ARBA00023136"/>
    </source>
</evidence>